<comment type="caution">
    <text evidence="2">The sequence shown here is derived from an EMBL/GenBank/DDBJ whole genome shotgun (WGS) entry which is preliminary data.</text>
</comment>
<reference evidence="2 3" key="1">
    <citation type="journal article" date="2014" name="Genome Biol. Evol.">
        <title>The genome of the myxosporean Thelohanellus kitauei shows adaptations to nutrient acquisition within its fish host.</title>
        <authorList>
            <person name="Yang Y."/>
            <person name="Xiong J."/>
            <person name="Zhou Z."/>
            <person name="Huo F."/>
            <person name="Miao W."/>
            <person name="Ran C."/>
            <person name="Liu Y."/>
            <person name="Zhang J."/>
            <person name="Feng J."/>
            <person name="Wang M."/>
            <person name="Wang M."/>
            <person name="Wang L."/>
            <person name="Yao B."/>
        </authorList>
    </citation>
    <scope>NUCLEOTIDE SEQUENCE [LARGE SCALE GENOMIC DNA]</scope>
    <source>
        <strain evidence="2">Wuqing</strain>
    </source>
</reference>
<evidence type="ECO:0000313" key="2">
    <source>
        <dbReference type="EMBL" id="KII70781.1"/>
    </source>
</evidence>
<dbReference type="AlphaFoldDB" id="A0A0C2MTX6"/>
<keyword evidence="3" id="KW-1185">Reference proteome</keyword>
<gene>
    <name evidence="2" type="ORF">RF11_14941</name>
</gene>
<dbReference type="EMBL" id="JWZT01001962">
    <property type="protein sequence ID" value="KII70781.1"/>
    <property type="molecule type" value="Genomic_DNA"/>
</dbReference>
<evidence type="ECO:0000313" key="3">
    <source>
        <dbReference type="Proteomes" id="UP000031668"/>
    </source>
</evidence>
<sequence length="215" mass="25346">MNSMLNNNLSLQILQTTPILPVQNYNPFNQFPQPRNTVLSFPSEYSKYLYIFPAQQQIVQNMGKSFVNRYLDIATLKSCQYPNHSNNEIVVPQQILTPKLPEPTYPEPQNFTIDPNPRRRSRKPERINKCLQKNDPNRKRVVTFSIDCRFEIDENNNFDVKTCKKICYNKIYLLKKKLQNKLNKEPRNIQTSTEDHRESVKIKTVKLDEKGIFPL</sequence>
<proteinExistence type="predicted"/>
<evidence type="ECO:0000256" key="1">
    <source>
        <dbReference type="SAM" id="MobiDB-lite"/>
    </source>
</evidence>
<name>A0A0C2MTX6_THEKT</name>
<protein>
    <submittedName>
        <fullName evidence="2">Uncharacterized protein</fullName>
    </submittedName>
</protein>
<dbReference type="Proteomes" id="UP000031668">
    <property type="component" value="Unassembled WGS sequence"/>
</dbReference>
<accession>A0A0C2MTX6</accession>
<organism evidence="2 3">
    <name type="scientific">Thelohanellus kitauei</name>
    <name type="common">Myxosporean</name>
    <dbReference type="NCBI Taxonomy" id="669202"/>
    <lineage>
        <taxon>Eukaryota</taxon>
        <taxon>Metazoa</taxon>
        <taxon>Cnidaria</taxon>
        <taxon>Myxozoa</taxon>
        <taxon>Myxosporea</taxon>
        <taxon>Bivalvulida</taxon>
        <taxon>Platysporina</taxon>
        <taxon>Myxobolidae</taxon>
        <taxon>Thelohanellus</taxon>
    </lineage>
</organism>
<feature type="region of interest" description="Disordered" evidence="1">
    <location>
        <begin position="101"/>
        <end position="123"/>
    </location>
</feature>